<organism evidence="9 10">
    <name type="scientific">Vibrio pectenicida</name>
    <dbReference type="NCBI Taxonomy" id="62763"/>
    <lineage>
        <taxon>Bacteria</taxon>
        <taxon>Pseudomonadati</taxon>
        <taxon>Pseudomonadota</taxon>
        <taxon>Gammaproteobacteria</taxon>
        <taxon>Vibrionales</taxon>
        <taxon>Vibrionaceae</taxon>
        <taxon>Vibrio</taxon>
    </lineage>
</organism>
<evidence type="ECO:0000313" key="9">
    <source>
        <dbReference type="EMBL" id="RSD29830.1"/>
    </source>
</evidence>
<dbReference type="PANTHER" id="PTHR38773">
    <property type="entry name" value="PROTEIN SPRT"/>
    <property type="match status" value="1"/>
</dbReference>
<accession>A0A427TZZ8</accession>
<dbReference type="Pfam" id="PF17283">
    <property type="entry name" value="Zn_ribbon_SprT"/>
    <property type="match status" value="1"/>
</dbReference>
<evidence type="ECO:0000313" key="10">
    <source>
        <dbReference type="Proteomes" id="UP000269041"/>
    </source>
</evidence>
<comment type="subcellular location">
    <subcellularLocation>
        <location evidence="1 7">Cytoplasm</location>
    </subcellularLocation>
</comment>
<evidence type="ECO:0000259" key="8">
    <source>
        <dbReference type="SMART" id="SM00731"/>
    </source>
</evidence>
<dbReference type="RefSeq" id="WP_125322939.1">
    <property type="nucleotide sequence ID" value="NZ_AP024889.1"/>
</dbReference>
<dbReference type="InterPro" id="IPR023483">
    <property type="entry name" value="Uncharacterised_SprT"/>
</dbReference>
<dbReference type="GO" id="GO:0008237">
    <property type="term" value="F:metallopeptidase activity"/>
    <property type="evidence" value="ECO:0007669"/>
    <property type="project" value="UniProtKB-KW"/>
</dbReference>
<evidence type="ECO:0000256" key="7">
    <source>
        <dbReference type="HAMAP-Rule" id="MF_00746"/>
    </source>
</evidence>
<dbReference type="GO" id="GO:0006950">
    <property type="term" value="P:response to stress"/>
    <property type="evidence" value="ECO:0007669"/>
    <property type="project" value="UniProtKB-ARBA"/>
</dbReference>
<dbReference type="NCBIfam" id="NF003421">
    <property type="entry name" value="PRK04860.1"/>
    <property type="match status" value="1"/>
</dbReference>
<keyword evidence="9" id="KW-0482">Metalloprotease</keyword>
<evidence type="ECO:0000256" key="1">
    <source>
        <dbReference type="ARBA" id="ARBA00004496"/>
    </source>
</evidence>
<evidence type="ECO:0000256" key="6">
    <source>
        <dbReference type="ARBA" id="ARBA00022833"/>
    </source>
</evidence>
<dbReference type="Pfam" id="PF10263">
    <property type="entry name" value="SprT-like"/>
    <property type="match status" value="1"/>
</dbReference>
<dbReference type="AlphaFoldDB" id="A0A427TZZ8"/>
<dbReference type="HAMAP" id="MF_00746">
    <property type="entry name" value="SprT"/>
    <property type="match status" value="1"/>
</dbReference>
<keyword evidence="4 7" id="KW-0963">Cytoplasm</keyword>
<feature type="binding site" evidence="7">
    <location>
        <position position="77"/>
    </location>
    <ligand>
        <name>Zn(2+)</name>
        <dbReference type="ChEBI" id="CHEBI:29105"/>
    </ligand>
</feature>
<keyword evidence="9" id="KW-0378">Hydrolase</keyword>
<comment type="similarity">
    <text evidence="2 7">Belongs to the SprT family.</text>
</comment>
<dbReference type="GO" id="GO:0005737">
    <property type="term" value="C:cytoplasm"/>
    <property type="evidence" value="ECO:0007669"/>
    <property type="project" value="UniProtKB-SubCell"/>
</dbReference>
<evidence type="ECO:0000256" key="3">
    <source>
        <dbReference type="ARBA" id="ARBA00020082"/>
    </source>
</evidence>
<dbReference type="InterPro" id="IPR006640">
    <property type="entry name" value="SprT-like_domain"/>
</dbReference>
<proteinExistence type="inferred from homology"/>
<gene>
    <name evidence="7" type="primary">sprT</name>
    <name evidence="9" type="ORF">EJA03_17045</name>
</gene>
<dbReference type="SMART" id="SM00731">
    <property type="entry name" value="SprT"/>
    <property type="match status" value="1"/>
</dbReference>
<dbReference type="GO" id="GO:0008270">
    <property type="term" value="F:zinc ion binding"/>
    <property type="evidence" value="ECO:0007669"/>
    <property type="project" value="UniProtKB-UniRule"/>
</dbReference>
<sequence length="162" mass="18853">MDKELIYRAQKVAAHYVIKAQKNFKQSFPIPQLNYKLRGKAAGKAYLQLNEIRLNPILFIENQQAFLNDVIPHEVAHLITYQVYGKVKPHGKEWQLVMESVFGVAAKTTHDFALTSVQGQVFDYQCGCQRHPLSIRRHNKIQRSQSHYRCKLCQQTLIYIEP</sequence>
<protein>
    <recommendedName>
        <fullName evidence="3 7">Protein SprT</fullName>
    </recommendedName>
</protein>
<reference evidence="9 10" key="1">
    <citation type="submission" date="2018-12" db="EMBL/GenBank/DDBJ databases">
        <title>Genomic taxonomy of the Vibrionaceae family.</title>
        <authorList>
            <person name="Gomez-Gil B."/>
            <person name="Enciso-Ibarra K."/>
        </authorList>
    </citation>
    <scope>NUCLEOTIDE SEQUENCE [LARGE SCALE GENOMIC DNA]</scope>
    <source>
        <strain evidence="9 10">CAIM 594</strain>
    </source>
</reference>
<keyword evidence="5 7" id="KW-0479">Metal-binding</keyword>
<feature type="binding site" evidence="7">
    <location>
        <position position="73"/>
    </location>
    <ligand>
        <name>Zn(2+)</name>
        <dbReference type="ChEBI" id="CHEBI:29105"/>
    </ligand>
</feature>
<dbReference type="Proteomes" id="UP000269041">
    <property type="component" value="Unassembled WGS sequence"/>
</dbReference>
<dbReference type="InterPro" id="IPR035240">
    <property type="entry name" value="SprT_Zn_ribbon"/>
</dbReference>
<evidence type="ECO:0000256" key="2">
    <source>
        <dbReference type="ARBA" id="ARBA00006591"/>
    </source>
</evidence>
<dbReference type="PANTHER" id="PTHR38773:SF1">
    <property type="entry name" value="PROTEIN SPRT"/>
    <property type="match status" value="1"/>
</dbReference>
<feature type="domain" description="SprT-like" evidence="8">
    <location>
        <begin position="10"/>
        <end position="160"/>
    </location>
</feature>
<feature type="active site" evidence="7">
    <location>
        <position position="74"/>
    </location>
</feature>
<keyword evidence="6 7" id="KW-0862">Zinc</keyword>
<dbReference type="GO" id="GO:0006508">
    <property type="term" value="P:proteolysis"/>
    <property type="evidence" value="ECO:0007669"/>
    <property type="project" value="UniProtKB-KW"/>
</dbReference>
<keyword evidence="10" id="KW-1185">Reference proteome</keyword>
<keyword evidence="9" id="KW-0645">Protease</keyword>
<comment type="cofactor">
    <cofactor evidence="7">
        <name>Zn(2+)</name>
        <dbReference type="ChEBI" id="CHEBI:29105"/>
    </cofactor>
    <text evidence="7">Binds 1 zinc ion.</text>
</comment>
<evidence type="ECO:0000256" key="4">
    <source>
        <dbReference type="ARBA" id="ARBA00022490"/>
    </source>
</evidence>
<dbReference type="EMBL" id="RSFA01000105">
    <property type="protein sequence ID" value="RSD29830.1"/>
    <property type="molecule type" value="Genomic_DNA"/>
</dbReference>
<evidence type="ECO:0000256" key="5">
    <source>
        <dbReference type="ARBA" id="ARBA00022723"/>
    </source>
</evidence>
<comment type="caution">
    <text evidence="9">The sequence shown here is derived from an EMBL/GenBank/DDBJ whole genome shotgun (WGS) entry which is preliminary data.</text>
</comment>
<name>A0A427TZZ8_9VIBR</name>
<dbReference type="OrthoDB" id="267364at2"/>